<name>A0A0D9XZ32_9ORYZ</name>
<dbReference type="InterPro" id="IPR002885">
    <property type="entry name" value="PPR_rpt"/>
</dbReference>
<dbReference type="AlphaFoldDB" id="A0A0D9XZ32"/>
<feature type="repeat" description="PPR" evidence="4">
    <location>
        <begin position="317"/>
        <end position="347"/>
    </location>
</feature>
<feature type="repeat" description="PPR" evidence="4">
    <location>
        <begin position="420"/>
        <end position="450"/>
    </location>
</feature>
<dbReference type="EnsemblPlants" id="LPERR12G09260.1">
    <property type="protein sequence ID" value="LPERR12G09260.1"/>
    <property type="gene ID" value="LPERR12G09260"/>
</dbReference>
<dbReference type="Pfam" id="PF12854">
    <property type="entry name" value="PPR_1"/>
    <property type="match status" value="1"/>
</dbReference>
<feature type="repeat" description="PPR" evidence="4">
    <location>
        <begin position="281"/>
        <end position="315"/>
    </location>
</feature>
<dbReference type="PROSITE" id="PS51375">
    <property type="entry name" value="PPR"/>
    <property type="match status" value="14"/>
</dbReference>
<keyword evidence="7" id="KW-1185">Reference proteome</keyword>
<dbReference type="HOGENOM" id="CLU_002706_49_12_1"/>
<feature type="repeat" description="PPR" evidence="4">
    <location>
        <begin position="827"/>
        <end position="863"/>
    </location>
</feature>
<dbReference type="Pfam" id="PF13041">
    <property type="entry name" value="PPR_2"/>
    <property type="match status" value="4"/>
</dbReference>
<dbReference type="PANTHER" id="PTHR47447:SF28">
    <property type="entry name" value="PENTACOTRIPEPTIDE-REPEAT REGION OF PRORP DOMAIN-CONTAINING PROTEIN"/>
    <property type="match status" value="1"/>
</dbReference>
<evidence type="ECO:0000313" key="6">
    <source>
        <dbReference type="EnsemblPlants" id="LPERR12G09260.1"/>
    </source>
</evidence>
<dbReference type="PANTHER" id="PTHR47447">
    <property type="entry name" value="OS03G0856100 PROTEIN"/>
    <property type="match status" value="1"/>
</dbReference>
<dbReference type="InterPro" id="IPR011990">
    <property type="entry name" value="TPR-like_helical_dom_sf"/>
</dbReference>
<evidence type="ECO:0000256" key="3">
    <source>
        <dbReference type="ARBA" id="ARBA00022946"/>
    </source>
</evidence>
<feature type="repeat" description="PPR" evidence="4">
    <location>
        <begin position="524"/>
        <end position="558"/>
    </location>
</feature>
<evidence type="ECO:0000313" key="7">
    <source>
        <dbReference type="Proteomes" id="UP000032180"/>
    </source>
</evidence>
<feature type="repeat" description="PPR" evidence="4">
    <location>
        <begin position="1038"/>
        <end position="1072"/>
    </location>
</feature>
<keyword evidence="2" id="KW-0677">Repeat</keyword>
<feature type="repeat" description="PPR" evidence="4">
    <location>
        <begin position="559"/>
        <end position="593"/>
    </location>
</feature>
<dbReference type="NCBIfam" id="TIGR00756">
    <property type="entry name" value="PPR"/>
    <property type="match status" value="12"/>
</dbReference>
<organism evidence="6 7">
    <name type="scientific">Leersia perrieri</name>
    <dbReference type="NCBI Taxonomy" id="77586"/>
    <lineage>
        <taxon>Eukaryota</taxon>
        <taxon>Viridiplantae</taxon>
        <taxon>Streptophyta</taxon>
        <taxon>Embryophyta</taxon>
        <taxon>Tracheophyta</taxon>
        <taxon>Spermatophyta</taxon>
        <taxon>Magnoliopsida</taxon>
        <taxon>Liliopsida</taxon>
        <taxon>Poales</taxon>
        <taxon>Poaceae</taxon>
        <taxon>BOP clade</taxon>
        <taxon>Oryzoideae</taxon>
        <taxon>Oryzeae</taxon>
        <taxon>Oryzinae</taxon>
        <taxon>Leersia</taxon>
    </lineage>
</organism>
<reference evidence="6" key="3">
    <citation type="submission" date="2015-04" db="UniProtKB">
        <authorList>
            <consortium name="EnsemblPlants"/>
        </authorList>
    </citation>
    <scope>IDENTIFICATION</scope>
</reference>
<dbReference type="STRING" id="77586.A0A0D9XZ32"/>
<protein>
    <recommendedName>
        <fullName evidence="8">Pentacotripeptide-repeat region of PRORP domain-containing protein</fullName>
    </recommendedName>
</protein>
<dbReference type="Gene3D" id="1.25.40.10">
    <property type="entry name" value="Tetratricopeptide repeat domain"/>
    <property type="match status" value="7"/>
</dbReference>
<feature type="repeat" description="PPR" evidence="4">
    <location>
        <begin position="968"/>
        <end position="1002"/>
    </location>
</feature>
<dbReference type="Pfam" id="PF01535">
    <property type="entry name" value="PPR"/>
    <property type="match status" value="7"/>
</dbReference>
<dbReference type="Proteomes" id="UP000032180">
    <property type="component" value="Chromosome 12"/>
</dbReference>
<evidence type="ECO:0008006" key="8">
    <source>
        <dbReference type="Google" id="ProtNLM"/>
    </source>
</evidence>
<feature type="repeat" description="PPR" evidence="4">
    <location>
        <begin position="1003"/>
        <end position="1037"/>
    </location>
</feature>
<dbReference type="eggNOG" id="KOG4197">
    <property type="taxonomic scope" value="Eukaryota"/>
</dbReference>
<dbReference type="Gramene" id="LPERR12G09260.1">
    <property type="protein sequence ID" value="LPERR12G09260.1"/>
    <property type="gene ID" value="LPERR12G09260"/>
</dbReference>
<proteinExistence type="inferred from homology"/>
<feature type="repeat" description="PPR" evidence="4">
    <location>
        <begin position="454"/>
        <end position="488"/>
    </location>
</feature>
<feature type="compositionally biased region" description="Low complexity" evidence="5">
    <location>
        <begin position="36"/>
        <end position="52"/>
    </location>
</feature>
<reference evidence="7" key="2">
    <citation type="submission" date="2013-12" db="EMBL/GenBank/DDBJ databases">
        <authorList>
            <person name="Yu Y."/>
            <person name="Lee S."/>
            <person name="de Baynast K."/>
            <person name="Wissotski M."/>
            <person name="Liu L."/>
            <person name="Talag J."/>
            <person name="Goicoechea J."/>
            <person name="Angelova A."/>
            <person name="Jetty R."/>
            <person name="Kudrna D."/>
            <person name="Golser W."/>
            <person name="Rivera L."/>
            <person name="Zhang J."/>
            <person name="Wing R."/>
        </authorList>
    </citation>
    <scope>NUCLEOTIDE SEQUENCE</scope>
</reference>
<feature type="repeat" description="PPR" evidence="4">
    <location>
        <begin position="792"/>
        <end position="826"/>
    </location>
</feature>
<sequence length="1119" mass="125023">MAMRTARSAAARLLSSSAAAAAAAPPLRTSRRRGHPSLLPSSRSKTTTTTSKRPPRKDGGGGGGGGRHETGRHGPRPSLFQELSGLVADDPAFQPRRDGQERCGVGLGTARCTEGVRRIVPEGAASGSASGSVSNTDGLGFLSNGGIGPRSSVTGAASDDKSEVSIREAGEGNAVDVEDISEVVHRVTEVLRSEVAGSSVEQRLEILGVTYTPRLVSMVLNRCFKKKHLGFKFFDWVRRAPGFRHTTETYNTMLYIAGEERNFGAMEKLMGEMDKEMCLKDIKTWTIVISSYGKARQIGKMLSTYQAMRKLRHVAADSKVYRTILHALCNSAKPELALEFYKDMPRNMEVGSDIYRLLMCCLAGSDNAEAVFYVRDDMIKSMKYPEEYCYLEALRSFCVSGKIEEAQKVFQQMVNNSIANSPAFEILLRGLCKGGRMDKALQVMEYMKSKSAASSAAFGSVIDGYLRKGERMKALKLLQEMKEYGCVPLASSYTQLMQHLFAFDQHDAACRLYDEMQDNGIEPDVVTITALIGGHVRSGHISEAWDAFRKINENGQRPTLKAYTVFIQELCKASRPLEALKLLNEMLESDFRPSEQTFSRIIFSLRDNHYLEEASNIQRMQASFSPREELQCRTLDQVDYTDKIKKISRSGPEEKERTLESVGHPLYEDREVTGSLPCDGTQNIEQEKDYNDEDFEQIYQILLSSECWSSVQQALEMASLSFTPNLVDAVMKRCKANSRAALQFFSWVGKRSYYKQTTKTYNTAIKLAGSAKDFKHMRHLYREMAWAECCPTVDTWNVMICQYGNAGLTEMALETFYKMKQCGFLPDKTTYNRLIMYLSRRKGRKVDAAIKIFHEMCHAGCIPDNGMVCTYISALCECGMIDHAKSSVVLLCKHGFSIQAGYSILIRSLCRSDKIAEALSLFDNIEKYGCSRSAYMYGSLTQALLRKDRFEDAAAMLADMKNLGIPQSTHMYTSFMIYYLGKRDVSKAMDVLKEMIDNGCEPTVVTYSALIRGHMAMGMVSEAWDVFQNMKLKGPAPDFETYSMFMSCLCKAGKSEDGLQLIHDMLDSGIIPSAVNFRTVVHGLNVEGKYKLADSVLRSKWHLRSQRTFSDSLVADSCV</sequence>
<feature type="repeat" description="PPR" evidence="4">
    <location>
        <begin position="933"/>
        <end position="967"/>
    </location>
</feature>
<feature type="repeat" description="PPR" evidence="4">
    <location>
        <begin position="489"/>
        <end position="523"/>
    </location>
</feature>
<feature type="repeat" description="PPR" evidence="4">
    <location>
        <begin position="898"/>
        <end position="932"/>
    </location>
</feature>
<evidence type="ECO:0000256" key="4">
    <source>
        <dbReference type="PROSITE-ProRule" id="PRU00708"/>
    </source>
</evidence>
<evidence type="ECO:0000256" key="1">
    <source>
        <dbReference type="ARBA" id="ARBA00007626"/>
    </source>
</evidence>
<feature type="compositionally biased region" description="Low complexity" evidence="5">
    <location>
        <begin position="1"/>
        <end position="28"/>
    </location>
</feature>
<comment type="similarity">
    <text evidence="1">Belongs to the PPR family. P subfamily.</text>
</comment>
<evidence type="ECO:0000256" key="2">
    <source>
        <dbReference type="ARBA" id="ARBA00022737"/>
    </source>
</evidence>
<reference evidence="6 7" key="1">
    <citation type="submission" date="2012-08" db="EMBL/GenBank/DDBJ databases">
        <title>Oryza genome evolution.</title>
        <authorList>
            <person name="Wing R.A."/>
        </authorList>
    </citation>
    <scope>NUCLEOTIDE SEQUENCE</scope>
</reference>
<evidence type="ECO:0000256" key="5">
    <source>
        <dbReference type="SAM" id="MobiDB-lite"/>
    </source>
</evidence>
<feature type="region of interest" description="Disordered" evidence="5">
    <location>
        <begin position="1"/>
        <end position="79"/>
    </location>
</feature>
<keyword evidence="3" id="KW-0809">Transit peptide</keyword>
<accession>A0A0D9XZ32</accession>